<feature type="domain" description="Glycosyl transferase family 1" evidence="2">
    <location>
        <begin position="183"/>
        <end position="342"/>
    </location>
</feature>
<dbReference type="GO" id="GO:0009103">
    <property type="term" value="P:lipopolysaccharide biosynthetic process"/>
    <property type="evidence" value="ECO:0007669"/>
    <property type="project" value="TreeGrafter"/>
</dbReference>
<evidence type="ECO:0000256" key="1">
    <source>
        <dbReference type="ARBA" id="ARBA00022679"/>
    </source>
</evidence>
<gene>
    <name evidence="4" type="ORF">COS49_00320</name>
</gene>
<dbReference type="PANTHER" id="PTHR46401">
    <property type="entry name" value="GLYCOSYLTRANSFERASE WBBK-RELATED"/>
    <property type="match status" value="1"/>
</dbReference>
<evidence type="ECO:0000259" key="2">
    <source>
        <dbReference type="Pfam" id="PF00534"/>
    </source>
</evidence>
<name>A0A2M7BV70_9BACT</name>
<dbReference type="InterPro" id="IPR028098">
    <property type="entry name" value="Glyco_trans_4-like_N"/>
</dbReference>
<dbReference type="InterPro" id="IPR001296">
    <property type="entry name" value="Glyco_trans_1"/>
</dbReference>
<evidence type="ECO:0000313" key="5">
    <source>
        <dbReference type="Proteomes" id="UP000229894"/>
    </source>
</evidence>
<dbReference type="GO" id="GO:0016757">
    <property type="term" value="F:glycosyltransferase activity"/>
    <property type="evidence" value="ECO:0007669"/>
    <property type="project" value="InterPro"/>
</dbReference>
<dbReference type="Proteomes" id="UP000229894">
    <property type="component" value="Unassembled WGS sequence"/>
</dbReference>
<comment type="caution">
    <text evidence="4">The sequence shown here is derived from an EMBL/GenBank/DDBJ whole genome shotgun (WGS) entry which is preliminary data.</text>
</comment>
<dbReference type="PANTHER" id="PTHR46401:SF2">
    <property type="entry name" value="GLYCOSYLTRANSFERASE WBBK-RELATED"/>
    <property type="match status" value="1"/>
</dbReference>
<sequence length="370" mass="43634">MKIGLDARFYGPKQKGLGRYLQKLIENLEKVDSKNQYVIFLRRDNWHEYRPDNPNFRKVLADCRWYTFKEQILMPLKIRRAKVDLMHFPHFNVPLFYRGPFVVTIHDLVLKKFPTRRASALGPIRYWLKNLAYRLVIRLAVKKSKKIIAVSHYTKKDILRYFRISPEKIEVVYEGAPDTFWTNRKQLNKNKPYLLYVGNAYPHKNLERLILAFQKLTQEEKSDLRLILVGQLDYFYQRLQNQFGELPGLIFTDFVSDEELSLIYRRAALYIFPSLGEGFGLPPLEAMAYGLPVVSSKAACLPEILGRAAVYFNPEDIEEMSEKIKLVLKNKSLQQKLISQGFEKIKEYSWPKMAQETLAIYQNCFLERFL</sequence>
<evidence type="ECO:0000313" key="4">
    <source>
        <dbReference type="EMBL" id="PIV10464.1"/>
    </source>
</evidence>
<organism evidence="4 5">
    <name type="scientific">Candidatus Portnoybacteria bacterium CG03_land_8_20_14_0_80_41_10</name>
    <dbReference type="NCBI Taxonomy" id="1974808"/>
    <lineage>
        <taxon>Bacteria</taxon>
        <taxon>Candidatus Portnoyibacteriota</taxon>
    </lineage>
</organism>
<evidence type="ECO:0008006" key="6">
    <source>
        <dbReference type="Google" id="ProtNLM"/>
    </source>
</evidence>
<dbReference type="CDD" id="cd03809">
    <property type="entry name" value="GT4_MtfB-like"/>
    <property type="match status" value="1"/>
</dbReference>
<reference evidence="5" key="1">
    <citation type="submission" date="2017-09" db="EMBL/GenBank/DDBJ databases">
        <title>Depth-based differentiation of microbial function through sediment-hosted aquifers and enrichment of novel symbionts in the deep terrestrial subsurface.</title>
        <authorList>
            <person name="Probst A.J."/>
            <person name="Ladd B."/>
            <person name="Jarett J.K."/>
            <person name="Geller-Mcgrath D.E."/>
            <person name="Sieber C.M.K."/>
            <person name="Emerson J.B."/>
            <person name="Anantharaman K."/>
            <person name="Thomas B.C."/>
            <person name="Malmstrom R."/>
            <person name="Stieglmeier M."/>
            <person name="Klingl A."/>
            <person name="Woyke T."/>
            <person name="Ryan C.M."/>
            <person name="Banfield J.F."/>
        </authorList>
    </citation>
    <scope>NUCLEOTIDE SEQUENCE [LARGE SCALE GENOMIC DNA]</scope>
</reference>
<proteinExistence type="predicted"/>
<dbReference type="EMBL" id="PEUX01000006">
    <property type="protein sequence ID" value="PIV10464.1"/>
    <property type="molecule type" value="Genomic_DNA"/>
</dbReference>
<dbReference type="Pfam" id="PF00534">
    <property type="entry name" value="Glycos_transf_1"/>
    <property type="match status" value="1"/>
</dbReference>
<dbReference type="SUPFAM" id="SSF53756">
    <property type="entry name" value="UDP-Glycosyltransferase/glycogen phosphorylase"/>
    <property type="match status" value="1"/>
</dbReference>
<protein>
    <recommendedName>
        <fullName evidence="6">Glycosyltransferase family 1 protein</fullName>
    </recommendedName>
</protein>
<dbReference type="Gene3D" id="3.40.50.2000">
    <property type="entry name" value="Glycogen Phosphorylase B"/>
    <property type="match status" value="2"/>
</dbReference>
<accession>A0A2M7BV70</accession>
<keyword evidence="1" id="KW-0808">Transferase</keyword>
<dbReference type="Pfam" id="PF13439">
    <property type="entry name" value="Glyco_transf_4"/>
    <property type="match status" value="1"/>
</dbReference>
<feature type="domain" description="Glycosyltransferase subfamily 4-like N-terminal" evidence="3">
    <location>
        <begin position="16"/>
        <end position="175"/>
    </location>
</feature>
<dbReference type="AlphaFoldDB" id="A0A2M7BV70"/>
<evidence type="ECO:0000259" key="3">
    <source>
        <dbReference type="Pfam" id="PF13439"/>
    </source>
</evidence>